<dbReference type="GO" id="GO:0030659">
    <property type="term" value="C:cytoplasmic vesicle membrane"/>
    <property type="evidence" value="ECO:0007669"/>
    <property type="project" value="TreeGrafter"/>
</dbReference>
<protein>
    <recommendedName>
        <fullName evidence="4">SSD domain-containing protein</fullName>
    </recommendedName>
</protein>
<keyword evidence="1" id="KW-0472">Membrane</keyword>
<sequence length="180" mass="20599">MLSNYREYGMEEKYITMSNDTNGDEIIDGFFFTITYHNFSNFLEVEEFLTHRREIIGNYSEYFTVLSHHPFEKVPTESAASAPFNFVSTSVSAVILMSLLVLAFVMNFEAIISVVVSIISICLGIVVYLHVWDVNLDAVSLISMLMSIGFSVDYSAHVCYHYFAHVHKDVSFVNWVLYNP</sequence>
<feature type="transmembrane region" description="Helical" evidence="1">
    <location>
        <begin position="138"/>
        <end position="163"/>
    </location>
</feature>
<keyword evidence="3" id="KW-1185">Reference proteome</keyword>
<keyword evidence="1" id="KW-0812">Transmembrane</keyword>
<dbReference type="EnsemblMetazoa" id="CJA38491.1">
    <property type="protein sequence ID" value="CJA38491.1"/>
    <property type="gene ID" value="WBGene00214338"/>
</dbReference>
<dbReference type="PANTHER" id="PTHR10796:SF103">
    <property type="entry name" value="SSD DOMAIN-CONTAINING PROTEIN"/>
    <property type="match status" value="1"/>
</dbReference>
<accession>A0A8R1ELS6</accession>
<organism evidence="2 3">
    <name type="scientific">Caenorhabditis japonica</name>
    <dbReference type="NCBI Taxonomy" id="281687"/>
    <lineage>
        <taxon>Eukaryota</taxon>
        <taxon>Metazoa</taxon>
        <taxon>Ecdysozoa</taxon>
        <taxon>Nematoda</taxon>
        <taxon>Chromadorea</taxon>
        <taxon>Rhabditida</taxon>
        <taxon>Rhabditina</taxon>
        <taxon>Rhabditomorpha</taxon>
        <taxon>Rhabditoidea</taxon>
        <taxon>Rhabditidae</taxon>
        <taxon>Peloderinae</taxon>
        <taxon>Caenorhabditis</taxon>
    </lineage>
</organism>
<evidence type="ECO:0000256" key="1">
    <source>
        <dbReference type="SAM" id="Phobius"/>
    </source>
</evidence>
<name>A0A8R1ELS6_CAEJA</name>
<proteinExistence type="predicted"/>
<dbReference type="Gene3D" id="1.20.1640.10">
    <property type="entry name" value="Multidrug efflux transporter AcrB transmembrane domain"/>
    <property type="match status" value="1"/>
</dbReference>
<evidence type="ECO:0000313" key="2">
    <source>
        <dbReference type="EnsemblMetazoa" id="CJA38491.1"/>
    </source>
</evidence>
<feature type="transmembrane region" description="Helical" evidence="1">
    <location>
        <begin position="84"/>
        <end position="104"/>
    </location>
</feature>
<dbReference type="AlphaFoldDB" id="A0A8R1ELS6"/>
<dbReference type="PANTHER" id="PTHR10796">
    <property type="entry name" value="PATCHED-RELATED"/>
    <property type="match status" value="1"/>
</dbReference>
<reference evidence="2" key="2">
    <citation type="submission" date="2022-06" db="UniProtKB">
        <authorList>
            <consortium name="EnsemblMetazoa"/>
        </authorList>
    </citation>
    <scope>IDENTIFICATION</scope>
    <source>
        <strain evidence="2">DF5081</strain>
    </source>
</reference>
<dbReference type="GO" id="GO:0005886">
    <property type="term" value="C:plasma membrane"/>
    <property type="evidence" value="ECO:0007669"/>
    <property type="project" value="TreeGrafter"/>
</dbReference>
<dbReference type="GO" id="GO:0006897">
    <property type="term" value="P:endocytosis"/>
    <property type="evidence" value="ECO:0007669"/>
    <property type="project" value="TreeGrafter"/>
</dbReference>
<dbReference type="Proteomes" id="UP000005237">
    <property type="component" value="Unassembled WGS sequence"/>
</dbReference>
<reference evidence="3" key="1">
    <citation type="submission" date="2010-08" db="EMBL/GenBank/DDBJ databases">
        <authorList>
            <consortium name="Caenorhabditis japonica Sequencing Consortium"/>
            <person name="Wilson R.K."/>
        </authorList>
    </citation>
    <scope>NUCLEOTIDE SEQUENCE [LARGE SCALE GENOMIC DNA]</scope>
    <source>
        <strain evidence="3">DF5081</strain>
    </source>
</reference>
<evidence type="ECO:0000313" key="3">
    <source>
        <dbReference type="Proteomes" id="UP000005237"/>
    </source>
</evidence>
<feature type="transmembrane region" description="Helical" evidence="1">
    <location>
        <begin position="111"/>
        <end position="132"/>
    </location>
</feature>
<dbReference type="SUPFAM" id="SSF82866">
    <property type="entry name" value="Multidrug efflux transporter AcrB transmembrane domain"/>
    <property type="match status" value="1"/>
</dbReference>
<keyword evidence="1" id="KW-1133">Transmembrane helix</keyword>
<dbReference type="GO" id="GO:0018996">
    <property type="term" value="P:molting cycle, collagen and cuticulin-based cuticle"/>
    <property type="evidence" value="ECO:0007669"/>
    <property type="project" value="TreeGrafter"/>
</dbReference>
<dbReference type="InterPro" id="IPR051697">
    <property type="entry name" value="Patched_domain-protein"/>
</dbReference>
<evidence type="ECO:0008006" key="4">
    <source>
        <dbReference type="Google" id="ProtNLM"/>
    </source>
</evidence>